<dbReference type="RefSeq" id="XP_033453478.1">
    <property type="nucleotide sequence ID" value="XM_033590754.1"/>
</dbReference>
<dbReference type="GeneID" id="54348422"/>
<dbReference type="OrthoDB" id="3757079at2759"/>
<name>A0A6A5S0W2_9PLEO</name>
<keyword evidence="3" id="KW-1185">Reference proteome</keyword>
<feature type="region of interest" description="Disordered" evidence="1">
    <location>
        <begin position="1"/>
        <end position="51"/>
    </location>
</feature>
<evidence type="ECO:0000313" key="2">
    <source>
        <dbReference type="EMBL" id="KAF1933230.1"/>
    </source>
</evidence>
<dbReference type="EMBL" id="ML978957">
    <property type="protein sequence ID" value="KAF1933230.1"/>
    <property type="molecule type" value="Genomic_DNA"/>
</dbReference>
<organism evidence="2 3">
    <name type="scientific">Didymella exigua CBS 183.55</name>
    <dbReference type="NCBI Taxonomy" id="1150837"/>
    <lineage>
        <taxon>Eukaryota</taxon>
        <taxon>Fungi</taxon>
        <taxon>Dikarya</taxon>
        <taxon>Ascomycota</taxon>
        <taxon>Pezizomycotina</taxon>
        <taxon>Dothideomycetes</taxon>
        <taxon>Pleosporomycetidae</taxon>
        <taxon>Pleosporales</taxon>
        <taxon>Pleosporineae</taxon>
        <taxon>Didymellaceae</taxon>
        <taxon>Didymella</taxon>
    </lineage>
</organism>
<proteinExistence type="predicted"/>
<protein>
    <submittedName>
        <fullName evidence="2">Uncharacterized protein</fullName>
    </submittedName>
</protein>
<dbReference type="AlphaFoldDB" id="A0A6A5S0W2"/>
<reference evidence="2" key="1">
    <citation type="journal article" date="2020" name="Stud. Mycol.">
        <title>101 Dothideomycetes genomes: a test case for predicting lifestyles and emergence of pathogens.</title>
        <authorList>
            <person name="Haridas S."/>
            <person name="Albert R."/>
            <person name="Binder M."/>
            <person name="Bloem J."/>
            <person name="Labutti K."/>
            <person name="Salamov A."/>
            <person name="Andreopoulos B."/>
            <person name="Baker S."/>
            <person name="Barry K."/>
            <person name="Bills G."/>
            <person name="Bluhm B."/>
            <person name="Cannon C."/>
            <person name="Castanera R."/>
            <person name="Culley D."/>
            <person name="Daum C."/>
            <person name="Ezra D."/>
            <person name="Gonzalez J."/>
            <person name="Henrissat B."/>
            <person name="Kuo A."/>
            <person name="Liang C."/>
            <person name="Lipzen A."/>
            <person name="Lutzoni F."/>
            <person name="Magnuson J."/>
            <person name="Mondo S."/>
            <person name="Nolan M."/>
            <person name="Ohm R."/>
            <person name="Pangilinan J."/>
            <person name="Park H.-J."/>
            <person name="Ramirez L."/>
            <person name="Alfaro M."/>
            <person name="Sun H."/>
            <person name="Tritt A."/>
            <person name="Yoshinaga Y."/>
            <person name="Zwiers L.-H."/>
            <person name="Turgeon B."/>
            <person name="Goodwin S."/>
            <person name="Spatafora J."/>
            <person name="Crous P."/>
            <person name="Grigoriev I."/>
        </authorList>
    </citation>
    <scope>NUCLEOTIDE SEQUENCE</scope>
    <source>
        <strain evidence="2">CBS 183.55</strain>
    </source>
</reference>
<dbReference type="Proteomes" id="UP000800082">
    <property type="component" value="Unassembled WGS sequence"/>
</dbReference>
<accession>A0A6A5S0W2</accession>
<evidence type="ECO:0000313" key="3">
    <source>
        <dbReference type="Proteomes" id="UP000800082"/>
    </source>
</evidence>
<evidence type="ECO:0000256" key="1">
    <source>
        <dbReference type="SAM" id="MobiDB-lite"/>
    </source>
</evidence>
<gene>
    <name evidence="2" type="ORF">M421DRAFT_415584</name>
</gene>
<sequence>MDGKARRAIDSPPLPSTLPDNTTFSLLTPPMITSPPQPIDVTPPESPESLQPTPTIMAASTFTLRPEVIITALPNTPKGQKDWVFPFRIQVWEYCFSGSRLAAGVWRNGNMAQSLNFTRDRLNLVGHRVPGFAPYYRVDFDYDGSRVKFGYPWKKDEGAECEWFDNESWKSCGECREKLWSSGPLDCENHSAVGMRVKDMDCSLLLGPKPAFKLDPQGDGQR</sequence>